<proteinExistence type="predicted"/>
<comment type="caution">
    <text evidence="1">The sequence shown here is derived from an EMBL/GenBank/DDBJ whole genome shotgun (WGS) entry which is preliminary data.</text>
</comment>
<dbReference type="Proteomes" id="UP001054945">
    <property type="component" value="Unassembled WGS sequence"/>
</dbReference>
<gene>
    <name evidence="1" type="ORF">CEXT_285711</name>
</gene>
<evidence type="ECO:0000313" key="1">
    <source>
        <dbReference type="EMBL" id="GIY63455.1"/>
    </source>
</evidence>
<accession>A0AAV4V0F6</accession>
<name>A0AAV4V0F6_CAEEX</name>
<reference evidence="1 2" key="1">
    <citation type="submission" date="2021-06" db="EMBL/GenBank/DDBJ databases">
        <title>Caerostris extrusa draft genome.</title>
        <authorList>
            <person name="Kono N."/>
            <person name="Arakawa K."/>
        </authorList>
    </citation>
    <scope>NUCLEOTIDE SEQUENCE [LARGE SCALE GENOMIC DNA]</scope>
</reference>
<dbReference type="EMBL" id="BPLR01013746">
    <property type="protein sequence ID" value="GIY63455.1"/>
    <property type="molecule type" value="Genomic_DNA"/>
</dbReference>
<evidence type="ECO:0000313" key="2">
    <source>
        <dbReference type="Proteomes" id="UP001054945"/>
    </source>
</evidence>
<dbReference type="AlphaFoldDB" id="A0AAV4V0F6"/>
<sequence>MSSSVAGWLHSRPDRKGLVWMDIELRIAKSVAFQKMMTYGQRPFGKNKSKAEKANLHLLHHSFGALCLDGNCPPTISVKKKTTSSRCGKRNINTISAFIRPWESLREKMFFPSPDELC</sequence>
<keyword evidence="2" id="KW-1185">Reference proteome</keyword>
<protein>
    <submittedName>
        <fullName evidence="1">Uncharacterized protein</fullName>
    </submittedName>
</protein>
<organism evidence="1 2">
    <name type="scientific">Caerostris extrusa</name>
    <name type="common">Bark spider</name>
    <name type="synonym">Caerostris bankana</name>
    <dbReference type="NCBI Taxonomy" id="172846"/>
    <lineage>
        <taxon>Eukaryota</taxon>
        <taxon>Metazoa</taxon>
        <taxon>Ecdysozoa</taxon>
        <taxon>Arthropoda</taxon>
        <taxon>Chelicerata</taxon>
        <taxon>Arachnida</taxon>
        <taxon>Araneae</taxon>
        <taxon>Araneomorphae</taxon>
        <taxon>Entelegynae</taxon>
        <taxon>Araneoidea</taxon>
        <taxon>Araneidae</taxon>
        <taxon>Caerostris</taxon>
    </lineage>
</organism>